<dbReference type="Pfam" id="PF03682">
    <property type="entry name" value="UPF0158"/>
    <property type="match status" value="1"/>
</dbReference>
<organism evidence="1 2">
    <name type="scientific">Nocardioides glacieisoli</name>
    <dbReference type="NCBI Taxonomy" id="1168730"/>
    <lineage>
        <taxon>Bacteria</taxon>
        <taxon>Bacillati</taxon>
        <taxon>Actinomycetota</taxon>
        <taxon>Actinomycetes</taxon>
        <taxon>Propionibacteriales</taxon>
        <taxon>Nocardioidaceae</taxon>
        <taxon>Nocardioides</taxon>
    </lineage>
</organism>
<accession>A0A4Q2S3J5</accession>
<dbReference type="AlphaFoldDB" id="A0A4Q2S3J5"/>
<dbReference type="InterPro" id="IPR005361">
    <property type="entry name" value="UPF0158"/>
</dbReference>
<dbReference type="RefSeq" id="WP_129473169.1">
    <property type="nucleotide sequence ID" value="NZ_SDWS01000001.1"/>
</dbReference>
<gene>
    <name evidence="1" type="ORF">EUA06_01140</name>
</gene>
<protein>
    <submittedName>
        <fullName evidence="1">Uncharacterized protein</fullName>
    </submittedName>
</protein>
<dbReference type="EMBL" id="SDWS01000001">
    <property type="protein sequence ID" value="RYB96217.1"/>
    <property type="molecule type" value="Genomic_DNA"/>
</dbReference>
<dbReference type="OrthoDB" id="9816539at2"/>
<dbReference type="Proteomes" id="UP000291838">
    <property type="component" value="Unassembled WGS sequence"/>
</dbReference>
<name>A0A4Q2S3J5_9ACTN</name>
<reference evidence="1 2" key="1">
    <citation type="submission" date="2019-01" db="EMBL/GenBank/DDBJ databases">
        <title>Novel species of Nocardioides.</title>
        <authorList>
            <person name="Liu Q."/>
            <person name="Xin Y.-H."/>
        </authorList>
    </citation>
    <scope>NUCLEOTIDE SEQUENCE [LARGE SCALE GENOMIC DNA]</scope>
    <source>
        <strain evidence="1 2">HLT3-15</strain>
    </source>
</reference>
<keyword evidence="2" id="KW-1185">Reference proteome</keyword>
<evidence type="ECO:0000313" key="1">
    <source>
        <dbReference type="EMBL" id="RYB96217.1"/>
    </source>
</evidence>
<comment type="caution">
    <text evidence="1">The sequence shown here is derived from an EMBL/GenBank/DDBJ whole genome shotgun (WGS) entry which is preliminary data.</text>
</comment>
<proteinExistence type="predicted"/>
<evidence type="ECO:0000313" key="2">
    <source>
        <dbReference type="Proteomes" id="UP000291838"/>
    </source>
</evidence>
<sequence>MFAADEQALVSLLRAGPWPGHALQLIGDGLQAALVQNIGGARELAQRCVTELRERDWEGDEDLVGALTARLGAGPSPLLRSLPVDLDELVDVLEGDPVAGGGRIDLHTGEVWPERSFEYGIESEDEEDLDDGERWLWVVSEGSRAGYRDMERFVAGVAEPDLADRMARTLEGRGAFRRFRDELTRWLDLQDRWYLYSAERRRGRARAWLATEGFTPALPAAVGAQKST</sequence>